<protein>
    <recommendedName>
        <fullName evidence="3">Doubled CXXCH motif domain-containing protein</fullName>
    </recommendedName>
</protein>
<feature type="domain" description="Doubled CXXCH motif" evidence="3">
    <location>
        <begin position="492"/>
        <end position="522"/>
    </location>
</feature>
<dbReference type="AlphaFoldDB" id="A0A419F243"/>
<reference evidence="4 5" key="1">
    <citation type="journal article" date="2017" name="ISME J.">
        <title>Energy and carbon metabolisms in a deep terrestrial subsurface fluid microbial community.</title>
        <authorList>
            <person name="Momper L."/>
            <person name="Jungbluth S.P."/>
            <person name="Lee M.D."/>
            <person name="Amend J.P."/>
        </authorList>
    </citation>
    <scope>NUCLEOTIDE SEQUENCE [LARGE SCALE GENOMIC DNA]</scope>
    <source>
        <strain evidence="4">SURF_17</strain>
    </source>
</reference>
<organism evidence="4 5">
    <name type="scientific">Candidatus Abyssobacteria bacterium SURF_17</name>
    <dbReference type="NCBI Taxonomy" id="2093361"/>
    <lineage>
        <taxon>Bacteria</taxon>
        <taxon>Pseudomonadati</taxon>
        <taxon>Candidatus Hydrogenedentota</taxon>
        <taxon>Candidatus Abyssobacteria</taxon>
    </lineage>
</organism>
<evidence type="ECO:0000256" key="1">
    <source>
        <dbReference type="ARBA" id="ARBA00022729"/>
    </source>
</evidence>
<dbReference type="Gene3D" id="1.10.1130.10">
    <property type="entry name" value="Flavocytochrome C3, Chain A"/>
    <property type="match status" value="1"/>
</dbReference>
<feature type="transmembrane region" description="Helical" evidence="2">
    <location>
        <begin position="21"/>
        <end position="38"/>
    </location>
</feature>
<dbReference type="Pfam" id="PF09699">
    <property type="entry name" value="Paired_CXXCH_1"/>
    <property type="match status" value="9"/>
</dbReference>
<sequence length="523" mass="56713">MGSRGNNTREESEKLTAFNRVCVFILLVVVFALSTGFNRDRDPSKAECLDCHDDIKELMNKKHVHYPVEAKQCDACHDSETFGLKEKGSALCTVCHRDFAKEEAMKTVHPVVDECTTCHSPHASDNAPLLVDRVPALCFTCHEGFPVGERPASVHAPFEDGACGDCHNPHTSPNPSLLIGGLWDLCTTCHDATDPGFNKAHLNLLTQEADCLMCHKGHYSTKEGLVLENAHAPFTEGLCDSCHVTPEGGAKAALVASGPELCLTCHGDMDASLKSKFVHLPAEESCLNCHEPHAAPQSPLLKETGVALCGQCHADNVTVVEGMKAHEPFSKGQCTDCHDSHGSENAGILAAPEKDLCLTCHAGVAESLIKVHPHTAVEQGCVACHQAHMAQSATLLKDEGAPLCFRCHESRAQRVSRFVHYPYREGNCATCHRPHGGVSNGNLVMDVEQLCTMCHPSRHKSFPHPTGVKPSAELEIPPDNRLHFTRDDTLVCATCHAPHTADVVFLLRVGVIGGDLCYQCHQR</sequence>
<feature type="domain" description="Doubled CXXCH motif" evidence="3">
    <location>
        <begin position="420"/>
        <end position="457"/>
    </location>
</feature>
<feature type="domain" description="Doubled CXXCH motif" evidence="3">
    <location>
        <begin position="374"/>
        <end position="412"/>
    </location>
</feature>
<dbReference type="EMBL" id="QZKI01000045">
    <property type="protein sequence ID" value="RJP72405.1"/>
    <property type="molecule type" value="Genomic_DNA"/>
</dbReference>
<dbReference type="SUPFAM" id="SSF48695">
    <property type="entry name" value="Multiheme cytochromes"/>
    <property type="match status" value="2"/>
</dbReference>
<dbReference type="NCBIfam" id="TIGR01905">
    <property type="entry name" value="paired_CXXCH_1"/>
    <property type="match status" value="9"/>
</dbReference>
<dbReference type="PANTHER" id="PTHR35038:SF6">
    <property type="entry name" value="SURFACE LOCALIZED DECAHEME CYTOCHROME C LIPOPROTEIN"/>
    <property type="match status" value="1"/>
</dbReference>
<gene>
    <name evidence="4" type="ORF">C4532_05995</name>
</gene>
<feature type="domain" description="Doubled CXXCH motif" evidence="3">
    <location>
        <begin position="110"/>
        <end position="144"/>
    </location>
</feature>
<evidence type="ECO:0000259" key="3">
    <source>
        <dbReference type="Pfam" id="PF09699"/>
    </source>
</evidence>
<evidence type="ECO:0000256" key="2">
    <source>
        <dbReference type="SAM" id="Phobius"/>
    </source>
</evidence>
<evidence type="ECO:0000313" key="4">
    <source>
        <dbReference type="EMBL" id="RJP72405.1"/>
    </source>
</evidence>
<dbReference type="Gene3D" id="3.90.10.10">
    <property type="entry name" value="Cytochrome C3"/>
    <property type="match status" value="3"/>
</dbReference>
<accession>A0A419F243</accession>
<keyword evidence="2" id="KW-0812">Transmembrane</keyword>
<feature type="domain" description="Doubled CXXCH motif" evidence="3">
    <location>
        <begin position="231"/>
        <end position="270"/>
    </location>
</feature>
<dbReference type="Gene3D" id="1.10.720.180">
    <property type="match status" value="1"/>
</dbReference>
<feature type="domain" description="Doubled CXXCH motif" evidence="3">
    <location>
        <begin position="155"/>
        <end position="193"/>
    </location>
</feature>
<feature type="domain" description="Doubled CXXCH motif" evidence="3">
    <location>
        <begin position="279"/>
        <end position="316"/>
    </location>
</feature>
<keyword evidence="2" id="KW-1133">Transmembrane helix</keyword>
<feature type="domain" description="Doubled CXXCH motif" evidence="3">
    <location>
        <begin position="65"/>
        <end position="100"/>
    </location>
</feature>
<name>A0A419F243_9BACT</name>
<dbReference type="InterPro" id="IPR051829">
    <property type="entry name" value="Multiheme_Cytochr_ET"/>
</dbReference>
<dbReference type="Proteomes" id="UP000285961">
    <property type="component" value="Unassembled WGS sequence"/>
</dbReference>
<comment type="caution">
    <text evidence="4">The sequence shown here is derived from an EMBL/GenBank/DDBJ whole genome shotgun (WGS) entry which is preliminary data.</text>
</comment>
<evidence type="ECO:0000313" key="5">
    <source>
        <dbReference type="Proteomes" id="UP000285961"/>
    </source>
</evidence>
<feature type="domain" description="Doubled CXXCH motif" evidence="3">
    <location>
        <begin position="326"/>
        <end position="364"/>
    </location>
</feature>
<dbReference type="PANTHER" id="PTHR35038">
    <property type="entry name" value="DISSIMILATORY SULFITE REDUCTASE SIRA"/>
    <property type="match status" value="1"/>
</dbReference>
<dbReference type="InterPro" id="IPR010177">
    <property type="entry name" value="Paired_CXXCH_1"/>
</dbReference>
<keyword evidence="2" id="KW-0472">Membrane</keyword>
<dbReference type="GO" id="GO:0016491">
    <property type="term" value="F:oxidoreductase activity"/>
    <property type="evidence" value="ECO:0007669"/>
    <property type="project" value="TreeGrafter"/>
</dbReference>
<dbReference type="InterPro" id="IPR036280">
    <property type="entry name" value="Multihaem_cyt_sf"/>
</dbReference>
<proteinExistence type="predicted"/>
<keyword evidence="1" id="KW-0732">Signal</keyword>